<sequence length="405" mass="47048">MQPLLHIRTAACHHRHHQIRAFINARIPWVRDPYLDAAVEREKNLQPLLSLKTLILSHPSQTLPLSTVSPLKPNLRLPTAAAKFIQTYPLIFKTFLPPHTSNQLPHVKLTPRALSLHYEETLLLSMSHYRKNVAERLAKLLMLARAQKIPLYLIGMFKYDLGLPDDYLLTLLLEFPDYFQICDMGFLDPRGEVVFGLELVSWRDELAVSEMMKKGKEEGGKGTQIRCSMNFPKGFDLQKRVIEWTDEWQKLPYLSPYENMFCLSPNGDLAEKWTVGLIHEVLSLLVSKKTERDNLFCLADFLGFGRVRFKKALVHFPGIFYVSNKISTQTVVLREAYRRNVLIEKHPLMVMRNRYVSLMKLVLRRGKPIKAQFGGNRKRKMMVSNLGKKKDDYNRWKKSDDEDES</sequence>
<name>A0ABD3BTQ0_9LAMI</name>
<evidence type="ECO:0000313" key="2">
    <source>
        <dbReference type="EMBL" id="KAL3620825.1"/>
    </source>
</evidence>
<dbReference type="InterPro" id="IPR021099">
    <property type="entry name" value="PORR_domain"/>
</dbReference>
<reference evidence="3" key="1">
    <citation type="journal article" date="2024" name="IScience">
        <title>Strigolactones Initiate the Formation of Haustorium-like Structures in Castilleja.</title>
        <authorList>
            <person name="Buerger M."/>
            <person name="Peterson D."/>
            <person name="Chory J."/>
        </authorList>
    </citation>
    <scope>NUCLEOTIDE SEQUENCE [LARGE SCALE GENOMIC DNA]</scope>
</reference>
<comment type="caution">
    <text evidence="2">The sequence shown here is derived from an EMBL/GenBank/DDBJ whole genome shotgun (WGS) entry which is preliminary data.</text>
</comment>
<proteinExistence type="predicted"/>
<dbReference type="Pfam" id="PF11955">
    <property type="entry name" value="PORR"/>
    <property type="match status" value="1"/>
</dbReference>
<feature type="domain" description="PORR" evidence="1">
    <location>
        <begin position="30"/>
        <end position="361"/>
    </location>
</feature>
<protein>
    <recommendedName>
        <fullName evidence="1">PORR domain-containing protein</fullName>
    </recommendedName>
</protein>
<evidence type="ECO:0000313" key="3">
    <source>
        <dbReference type="Proteomes" id="UP001632038"/>
    </source>
</evidence>
<dbReference type="Proteomes" id="UP001632038">
    <property type="component" value="Unassembled WGS sequence"/>
</dbReference>
<dbReference type="EMBL" id="JAVIJP010000066">
    <property type="protein sequence ID" value="KAL3620825.1"/>
    <property type="molecule type" value="Genomic_DNA"/>
</dbReference>
<organism evidence="2 3">
    <name type="scientific">Castilleja foliolosa</name>
    <dbReference type="NCBI Taxonomy" id="1961234"/>
    <lineage>
        <taxon>Eukaryota</taxon>
        <taxon>Viridiplantae</taxon>
        <taxon>Streptophyta</taxon>
        <taxon>Embryophyta</taxon>
        <taxon>Tracheophyta</taxon>
        <taxon>Spermatophyta</taxon>
        <taxon>Magnoliopsida</taxon>
        <taxon>eudicotyledons</taxon>
        <taxon>Gunneridae</taxon>
        <taxon>Pentapetalae</taxon>
        <taxon>asterids</taxon>
        <taxon>lamiids</taxon>
        <taxon>Lamiales</taxon>
        <taxon>Orobanchaceae</taxon>
        <taxon>Pedicularideae</taxon>
        <taxon>Castillejinae</taxon>
        <taxon>Castilleja</taxon>
    </lineage>
</organism>
<dbReference type="InterPro" id="IPR045040">
    <property type="entry name" value="PORR_fam"/>
</dbReference>
<dbReference type="PANTHER" id="PTHR31476:SF19">
    <property type="entry name" value="UBIQUITIN CARBOXYL-TERMINAL HYDROLASE FAMILY PROTEIN"/>
    <property type="match status" value="1"/>
</dbReference>
<dbReference type="AlphaFoldDB" id="A0ABD3BTQ0"/>
<accession>A0ABD3BTQ0</accession>
<keyword evidence="3" id="KW-1185">Reference proteome</keyword>
<gene>
    <name evidence="2" type="ORF">CASFOL_035737</name>
</gene>
<evidence type="ECO:0000259" key="1">
    <source>
        <dbReference type="Pfam" id="PF11955"/>
    </source>
</evidence>
<dbReference type="PANTHER" id="PTHR31476">
    <property type="entry name" value="PROTEIN WHAT'S THIS FACTOR 1 HOMOLOG, CHLOROPLASTIC"/>
    <property type="match status" value="1"/>
</dbReference>